<dbReference type="PANTHER" id="PTHR43580:SF2">
    <property type="entry name" value="CYTOKINE-LIKE NUCLEAR FACTOR N-PAC"/>
    <property type="match status" value="1"/>
</dbReference>
<dbReference type="GO" id="GO:0000785">
    <property type="term" value="C:chromatin"/>
    <property type="evidence" value="ECO:0007669"/>
    <property type="project" value="TreeGrafter"/>
</dbReference>
<dbReference type="GO" id="GO:0140673">
    <property type="term" value="P:transcription elongation-coupled chromatin remodeling"/>
    <property type="evidence" value="ECO:0007669"/>
    <property type="project" value="TreeGrafter"/>
</dbReference>
<evidence type="ECO:0000259" key="3">
    <source>
        <dbReference type="Pfam" id="PF03446"/>
    </source>
</evidence>
<dbReference type="InterPro" id="IPR015815">
    <property type="entry name" value="HIBADH-related"/>
</dbReference>
<gene>
    <name evidence="5" type="ORF">SAMN06272739_3297</name>
</gene>
<evidence type="ECO:0000256" key="2">
    <source>
        <dbReference type="ARBA" id="ARBA00023002"/>
    </source>
</evidence>
<evidence type="ECO:0000313" key="6">
    <source>
        <dbReference type="Proteomes" id="UP000219482"/>
    </source>
</evidence>
<keyword evidence="2" id="KW-0560">Oxidoreductase</keyword>
<protein>
    <submittedName>
        <fullName evidence="5">3-hydroxyisobutyrate dehydrogenase</fullName>
    </submittedName>
</protein>
<dbReference type="Gene3D" id="1.10.1040.10">
    <property type="entry name" value="N-(1-d-carboxylethyl)-l-norvaline Dehydrogenase, domain 2"/>
    <property type="match status" value="1"/>
</dbReference>
<dbReference type="Gene3D" id="3.40.50.720">
    <property type="entry name" value="NAD(P)-binding Rossmann-like Domain"/>
    <property type="match status" value="1"/>
</dbReference>
<dbReference type="InterPro" id="IPR051265">
    <property type="entry name" value="HIBADH-related_NP60_sf"/>
</dbReference>
<reference evidence="6" key="1">
    <citation type="submission" date="2017-09" db="EMBL/GenBank/DDBJ databases">
        <authorList>
            <person name="Varghese N."/>
            <person name="Submissions S."/>
        </authorList>
    </citation>
    <scope>NUCLEOTIDE SEQUENCE [LARGE SCALE GENOMIC DNA]</scope>
    <source>
        <strain evidence="6">DSM 44270</strain>
    </source>
</reference>
<evidence type="ECO:0000259" key="4">
    <source>
        <dbReference type="Pfam" id="PF21761"/>
    </source>
</evidence>
<name>A0A286H2H6_9ACTN</name>
<sequence>MSDSSVLTMTIDSTKTSVTVVGLGAMGAALASAFLEAGHPTTVWNRTPARAEPLMAAGALRAGSVAAAVEDGGVTMLCVRDHAAVRELLDPLADRLAGKAVVNLTSSTPEDARSTAEWAARHGVRYLDGAIMVPVPLIGGPDAQVLYSGSAEVFEEHRGTLLALGGEAEFLGAEPGLASLYDLGMLDVFFAGMASFLHAAAVMTADGVTARTFLPYANRVMAILPATLEGLARDVDQGRYPGDEDTLDMNDAALEHIVVTSRARGVDPGLPALVRALTRGAIADGRGGEGFSAVVEQLRSPGAATPGRSSA</sequence>
<accession>A0A286H2H6</accession>
<comment type="similarity">
    <text evidence="1">Belongs to the HIBADH-related family.</text>
</comment>
<organism evidence="5 6">
    <name type="scientific">Blastococcus haudaquaticus</name>
    <dbReference type="NCBI Taxonomy" id="1938745"/>
    <lineage>
        <taxon>Bacteria</taxon>
        <taxon>Bacillati</taxon>
        <taxon>Actinomycetota</taxon>
        <taxon>Actinomycetes</taxon>
        <taxon>Geodermatophilales</taxon>
        <taxon>Geodermatophilaceae</taxon>
        <taxon>Blastococcus</taxon>
    </lineage>
</organism>
<feature type="domain" description="6-phosphogluconate dehydrogenase NADP-binding" evidence="3">
    <location>
        <begin position="18"/>
        <end position="166"/>
    </location>
</feature>
<dbReference type="GO" id="GO:0050661">
    <property type="term" value="F:NADP binding"/>
    <property type="evidence" value="ECO:0007669"/>
    <property type="project" value="InterPro"/>
</dbReference>
<dbReference type="GO" id="GO:0031491">
    <property type="term" value="F:nucleosome binding"/>
    <property type="evidence" value="ECO:0007669"/>
    <property type="project" value="TreeGrafter"/>
</dbReference>
<dbReference type="InterPro" id="IPR048666">
    <property type="entry name" value="RedAm-like_C"/>
</dbReference>
<evidence type="ECO:0000313" key="5">
    <source>
        <dbReference type="EMBL" id="SOE02000.1"/>
    </source>
</evidence>
<feature type="domain" description="NADPH-dependent reductive aminase-like C-terminal" evidence="4">
    <location>
        <begin position="174"/>
        <end position="299"/>
    </location>
</feature>
<dbReference type="Pfam" id="PF03446">
    <property type="entry name" value="NAD_binding_2"/>
    <property type="match status" value="1"/>
</dbReference>
<dbReference type="EMBL" id="OCNK01000004">
    <property type="protein sequence ID" value="SOE02000.1"/>
    <property type="molecule type" value="Genomic_DNA"/>
</dbReference>
<dbReference type="PIRSF" id="PIRSF000103">
    <property type="entry name" value="HIBADH"/>
    <property type="match status" value="1"/>
</dbReference>
<proteinExistence type="inferred from homology"/>
<dbReference type="InterPro" id="IPR006115">
    <property type="entry name" value="6PGDH_NADP-bd"/>
</dbReference>
<dbReference type="SUPFAM" id="SSF51735">
    <property type="entry name" value="NAD(P)-binding Rossmann-fold domains"/>
    <property type="match status" value="1"/>
</dbReference>
<dbReference type="GO" id="GO:0003677">
    <property type="term" value="F:DNA binding"/>
    <property type="evidence" value="ECO:0007669"/>
    <property type="project" value="TreeGrafter"/>
</dbReference>
<dbReference type="PANTHER" id="PTHR43580">
    <property type="entry name" value="OXIDOREDUCTASE GLYR1-RELATED"/>
    <property type="match status" value="1"/>
</dbReference>
<dbReference type="InterPro" id="IPR013328">
    <property type="entry name" value="6PGD_dom2"/>
</dbReference>
<dbReference type="Proteomes" id="UP000219482">
    <property type="component" value="Unassembled WGS sequence"/>
</dbReference>
<keyword evidence="6" id="KW-1185">Reference proteome</keyword>
<dbReference type="Pfam" id="PF21761">
    <property type="entry name" value="RedAm-like_C"/>
    <property type="match status" value="1"/>
</dbReference>
<evidence type="ECO:0000256" key="1">
    <source>
        <dbReference type="ARBA" id="ARBA00009080"/>
    </source>
</evidence>
<dbReference type="GO" id="GO:0016491">
    <property type="term" value="F:oxidoreductase activity"/>
    <property type="evidence" value="ECO:0007669"/>
    <property type="project" value="UniProtKB-KW"/>
</dbReference>
<dbReference type="AlphaFoldDB" id="A0A286H2H6"/>
<dbReference type="InterPro" id="IPR036291">
    <property type="entry name" value="NAD(P)-bd_dom_sf"/>
</dbReference>